<name>A0ABN2DY36_9ACTN</name>
<proteinExistence type="predicted"/>
<feature type="region of interest" description="Disordered" evidence="1">
    <location>
        <begin position="1"/>
        <end position="69"/>
    </location>
</feature>
<dbReference type="EMBL" id="BAAAND010000006">
    <property type="protein sequence ID" value="GAA1588942.1"/>
    <property type="molecule type" value="Genomic_DNA"/>
</dbReference>
<gene>
    <name evidence="2" type="ORF">GCM10009742_39300</name>
</gene>
<reference evidence="2 3" key="1">
    <citation type="journal article" date="2019" name="Int. J. Syst. Evol. Microbiol.">
        <title>The Global Catalogue of Microorganisms (GCM) 10K type strain sequencing project: providing services to taxonomists for standard genome sequencing and annotation.</title>
        <authorList>
            <consortium name="The Broad Institute Genomics Platform"/>
            <consortium name="The Broad Institute Genome Sequencing Center for Infectious Disease"/>
            <person name="Wu L."/>
            <person name="Ma J."/>
        </authorList>
    </citation>
    <scope>NUCLEOTIDE SEQUENCE [LARGE SCALE GENOMIC DNA]</scope>
    <source>
        <strain evidence="2 3">JCM 14304</strain>
    </source>
</reference>
<comment type="caution">
    <text evidence="2">The sequence shown here is derived from an EMBL/GenBank/DDBJ whole genome shotgun (WGS) entry which is preliminary data.</text>
</comment>
<accession>A0ABN2DY36</accession>
<feature type="compositionally biased region" description="Acidic residues" evidence="1">
    <location>
        <begin position="34"/>
        <end position="52"/>
    </location>
</feature>
<organism evidence="2 3">
    <name type="scientific">Kribbella karoonensis</name>
    <dbReference type="NCBI Taxonomy" id="324851"/>
    <lineage>
        <taxon>Bacteria</taxon>
        <taxon>Bacillati</taxon>
        <taxon>Actinomycetota</taxon>
        <taxon>Actinomycetes</taxon>
        <taxon>Propionibacteriales</taxon>
        <taxon>Kribbellaceae</taxon>
        <taxon>Kribbella</taxon>
    </lineage>
</organism>
<sequence length="69" mass="7383">MTSETDYEGPGDGNLPDDAPEADVLEQRTGSAVTDDETGDGDLPNEADPADVEEQRHDVSDAGDEDDYR</sequence>
<keyword evidence="3" id="KW-1185">Reference proteome</keyword>
<dbReference type="Proteomes" id="UP001500190">
    <property type="component" value="Unassembled WGS sequence"/>
</dbReference>
<evidence type="ECO:0000313" key="2">
    <source>
        <dbReference type="EMBL" id="GAA1588942.1"/>
    </source>
</evidence>
<evidence type="ECO:0000256" key="1">
    <source>
        <dbReference type="SAM" id="MobiDB-lite"/>
    </source>
</evidence>
<protein>
    <submittedName>
        <fullName evidence="2">Uncharacterized protein</fullName>
    </submittedName>
</protein>
<dbReference type="RefSeq" id="WP_344193245.1">
    <property type="nucleotide sequence ID" value="NZ_BAAAND010000006.1"/>
</dbReference>
<evidence type="ECO:0000313" key="3">
    <source>
        <dbReference type="Proteomes" id="UP001500190"/>
    </source>
</evidence>